<sequence length="102" mass="11456">MGCFLACFGGAKDRKQRRRSKKPKPINRVTQNYQPLQIQASPSPQKPEAAAVVPVPELRENQEQGISGSCRKKDKKVNWHSTPFEVRLERALNKGSAEACPR</sequence>
<gene>
    <name evidence="1" type="ORF">A4U43_C10F19040</name>
</gene>
<proteinExistence type="predicted"/>
<reference evidence="2" key="1">
    <citation type="journal article" date="2017" name="Nat. Commun.">
        <title>The asparagus genome sheds light on the origin and evolution of a young Y chromosome.</title>
        <authorList>
            <person name="Harkess A."/>
            <person name="Zhou J."/>
            <person name="Xu C."/>
            <person name="Bowers J.E."/>
            <person name="Van der Hulst R."/>
            <person name="Ayyampalayam S."/>
            <person name="Mercati F."/>
            <person name="Riccardi P."/>
            <person name="McKain M.R."/>
            <person name="Kakrana A."/>
            <person name="Tang H."/>
            <person name="Ray J."/>
            <person name="Groenendijk J."/>
            <person name="Arikit S."/>
            <person name="Mathioni S.M."/>
            <person name="Nakano M."/>
            <person name="Shan H."/>
            <person name="Telgmann-Rauber A."/>
            <person name="Kanno A."/>
            <person name="Yue Z."/>
            <person name="Chen H."/>
            <person name="Li W."/>
            <person name="Chen Y."/>
            <person name="Xu X."/>
            <person name="Zhang Y."/>
            <person name="Luo S."/>
            <person name="Chen H."/>
            <person name="Gao J."/>
            <person name="Mao Z."/>
            <person name="Pires J.C."/>
            <person name="Luo M."/>
            <person name="Kudrna D."/>
            <person name="Wing R.A."/>
            <person name="Meyers B.C."/>
            <person name="Yi K."/>
            <person name="Kong H."/>
            <person name="Lavrijsen P."/>
            <person name="Sunseri F."/>
            <person name="Falavigna A."/>
            <person name="Ye Y."/>
            <person name="Leebens-Mack J.H."/>
            <person name="Chen G."/>
        </authorList>
    </citation>
    <scope>NUCLEOTIDE SEQUENCE [LARGE SCALE GENOMIC DNA]</scope>
    <source>
        <strain evidence="2">cv. DH0086</strain>
    </source>
</reference>
<accession>A0A5P1E792</accession>
<dbReference type="GO" id="GO:0007142">
    <property type="term" value="P:male meiosis II"/>
    <property type="evidence" value="ECO:0007669"/>
    <property type="project" value="InterPro"/>
</dbReference>
<evidence type="ECO:0000313" key="2">
    <source>
        <dbReference type="Proteomes" id="UP000243459"/>
    </source>
</evidence>
<dbReference type="PANTHER" id="PTHR33318:SF4">
    <property type="entry name" value="OS04G0511700 PROTEIN"/>
    <property type="match status" value="1"/>
</dbReference>
<dbReference type="InterPro" id="IPR039300">
    <property type="entry name" value="JASON"/>
</dbReference>
<keyword evidence="2" id="KW-1185">Reference proteome</keyword>
<dbReference type="Proteomes" id="UP000243459">
    <property type="component" value="Chromosome 10"/>
</dbReference>
<evidence type="ECO:0000313" key="1">
    <source>
        <dbReference type="EMBL" id="ONK57337.1"/>
    </source>
</evidence>
<dbReference type="Gramene" id="ONK57337">
    <property type="protein sequence ID" value="ONK57337"/>
    <property type="gene ID" value="A4U43_C10F19040"/>
</dbReference>
<protein>
    <submittedName>
        <fullName evidence="1">Uncharacterized protein</fullName>
    </submittedName>
</protein>
<organism evidence="1 2">
    <name type="scientific">Asparagus officinalis</name>
    <name type="common">Garden asparagus</name>
    <dbReference type="NCBI Taxonomy" id="4686"/>
    <lineage>
        <taxon>Eukaryota</taxon>
        <taxon>Viridiplantae</taxon>
        <taxon>Streptophyta</taxon>
        <taxon>Embryophyta</taxon>
        <taxon>Tracheophyta</taxon>
        <taxon>Spermatophyta</taxon>
        <taxon>Magnoliopsida</taxon>
        <taxon>Liliopsida</taxon>
        <taxon>Asparagales</taxon>
        <taxon>Asparagaceae</taxon>
        <taxon>Asparagoideae</taxon>
        <taxon>Asparagus</taxon>
    </lineage>
</organism>
<dbReference type="AlphaFoldDB" id="A0A5P1E792"/>
<dbReference type="EMBL" id="CM007390">
    <property type="protein sequence ID" value="ONK57337.1"/>
    <property type="molecule type" value="Genomic_DNA"/>
</dbReference>
<name>A0A5P1E792_ASPOF</name>
<dbReference type="PANTHER" id="PTHR33318">
    <property type="entry name" value="ASPARTYL/GLUTAMYL-TRNA(ASN/GLN) AMIDOTRANSFERASE SUBUNIT"/>
    <property type="match status" value="1"/>
</dbReference>